<accession>A0A2S9YUB2</accession>
<evidence type="ECO:0000313" key="2">
    <source>
        <dbReference type="Proteomes" id="UP000238823"/>
    </source>
</evidence>
<dbReference type="AlphaFoldDB" id="A0A2S9YUB2"/>
<organism evidence="1 2">
    <name type="scientific">Enhygromyxa salina</name>
    <dbReference type="NCBI Taxonomy" id="215803"/>
    <lineage>
        <taxon>Bacteria</taxon>
        <taxon>Pseudomonadati</taxon>
        <taxon>Myxococcota</taxon>
        <taxon>Polyangia</taxon>
        <taxon>Nannocystales</taxon>
        <taxon>Nannocystaceae</taxon>
        <taxon>Enhygromyxa</taxon>
    </lineage>
</organism>
<proteinExistence type="predicted"/>
<name>A0A2S9YUB2_9BACT</name>
<evidence type="ECO:0000313" key="1">
    <source>
        <dbReference type="EMBL" id="PRQ08678.1"/>
    </source>
</evidence>
<dbReference type="RefSeq" id="WP_146157459.1">
    <property type="nucleotide sequence ID" value="NZ_PVNL01000038.1"/>
</dbReference>
<reference evidence="1 2" key="1">
    <citation type="submission" date="2018-03" db="EMBL/GenBank/DDBJ databases">
        <title>Draft Genome Sequences of the Obligatory Marine Myxobacteria Enhygromyxa salina SWB007.</title>
        <authorList>
            <person name="Poehlein A."/>
            <person name="Moghaddam J.A."/>
            <person name="Harms H."/>
            <person name="Alanjari M."/>
            <person name="Koenig G.M."/>
            <person name="Daniel R."/>
            <person name="Schaeberle T.F."/>
        </authorList>
    </citation>
    <scope>NUCLEOTIDE SEQUENCE [LARGE SCALE GENOMIC DNA]</scope>
    <source>
        <strain evidence="1 2">SWB007</strain>
    </source>
</reference>
<gene>
    <name evidence="1" type="ORF">ENSA7_16230</name>
</gene>
<dbReference type="Proteomes" id="UP000238823">
    <property type="component" value="Unassembled WGS sequence"/>
</dbReference>
<dbReference type="EMBL" id="PVNL01000038">
    <property type="protein sequence ID" value="PRQ08678.1"/>
    <property type="molecule type" value="Genomic_DNA"/>
</dbReference>
<protein>
    <submittedName>
        <fullName evidence="1">Uncharacterized protein</fullName>
    </submittedName>
</protein>
<comment type="caution">
    <text evidence="1">The sequence shown here is derived from an EMBL/GenBank/DDBJ whole genome shotgun (WGS) entry which is preliminary data.</text>
</comment>
<sequence>MIARQQLDALRRELDQLFAAESAQARVLARPIAELARLVDQPVEPSPAELTPALDLLEDLLEALMREAGWPRAGSSGTTGRGSPC</sequence>